<dbReference type="InterPro" id="IPR022472">
    <property type="entry name" value="VPLPA-CTERM"/>
</dbReference>
<evidence type="ECO:0000313" key="3">
    <source>
        <dbReference type="Proteomes" id="UP000064243"/>
    </source>
</evidence>
<accession>A0A106BVN4</accession>
<keyword evidence="3" id="KW-1185">Reference proteome</keyword>
<sequence length="156" mass="17033">MDFGYVVHHNETIASAGFGPDSIMVSYNLRLYDDAAMTSQVGTWHGDFYLYFTETLNDEPCLGPNPIGTICDDAFTYALISQEYSGNPLYQPIITGFYNAPPPGGEFTDTFYSGEGLDHTPGYVRFSVPEPASIALMGLGLLGLGVARRRKKVKTA</sequence>
<dbReference type="NCBIfam" id="TIGR03370">
    <property type="entry name" value="VPLPA-CTERM"/>
    <property type="match status" value="1"/>
</dbReference>
<evidence type="ECO:0000259" key="1">
    <source>
        <dbReference type="Pfam" id="PF07589"/>
    </source>
</evidence>
<comment type="caution">
    <text evidence="2">The sequence shown here is derived from an EMBL/GenBank/DDBJ whole genome shotgun (WGS) entry which is preliminary data.</text>
</comment>
<protein>
    <recommendedName>
        <fullName evidence="1">Ice-binding protein C-terminal domain-containing protein</fullName>
    </recommendedName>
</protein>
<name>A0A106BVN4_THIDE</name>
<dbReference type="EMBL" id="LDUG01000006">
    <property type="protein sequence ID" value="KVW99475.1"/>
    <property type="molecule type" value="Genomic_DNA"/>
</dbReference>
<dbReference type="RefSeq" id="WP_059751477.1">
    <property type="nucleotide sequence ID" value="NZ_LDUG01000006.1"/>
</dbReference>
<organism evidence="2 3">
    <name type="scientific">Thiobacillus denitrificans</name>
    <dbReference type="NCBI Taxonomy" id="36861"/>
    <lineage>
        <taxon>Bacteria</taxon>
        <taxon>Pseudomonadati</taxon>
        <taxon>Pseudomonadota</taxon>
        <taxon>Betaproteobacteria</taxon>
        <taxon>Nitrosomonadales</taxon>
        <taxon>Thiobacillaceae</taxon>
        <taxon>Thiobacillus</taxon>
    </lineage>
</organism>
<feature type="domain" description="Ice-binding protein C-terminal" evidence="1">
    <location>
        <begin position="127"/>
        <end position="150"/>
    </location>
</feature>
<gene>
    <name evidence="2" type="ORF">ABW22_01985</name>
</gene>
<dbReference type="Proteomes" id="UP000064243">
    <property type="component" value="Unassembled WGS sequence"/>
</dbReference>
<dbReference type="AlphaFoldDB" id="A0A106BVN4"/>
<dbReference type="Pfam" id="PF07589">
    <property type="entry name" value="PEP-CTERM"/>
    <property type="match status" value="1"/>
</dbReference>
<dbReference type="NCBIfam" id="TIGR02595">
    <property type="entry name" value="PEP_CTERM"/>
    <property type="match status" value="1"/>
</dbReference>
<dbReference type="InterPro" id="IPR013424">
    <property type="entry name" value="Ice-binding_C"/>
</dbReference>
<evidence type="ECO:0000313" key="2">
    <source>
        <dbReference type="EMBL" id="KVW99475.1"/>
    </source>
</evidence>
<proteinExistence type="predicted"/>
<dbReference type="PATRIC" id="fig|36861.3.peg.3127"/>
<reference evidence="2 3" key="1">
    <citation type="journal article" date="2015" name="Appl. Environ. Microbiol.">
        <title>Aerobic and Anaerobic Thiosulfate Oxidation by a Cold-Adapted, Subglacial Chemoautotroph.</title>
        <authorList>
            <person name="Harrold Z.R."/>
            <person name="Skidmore M.L."/>
            <person name="Hamilton T.L."/>
            <person name="Desch L."/>
            <person name="Amada K."/>
            <person name="van Gelder W."/>
            <person name="Glover K."/>
            <person name="Roden E.E."/>
            <person name="Boyd E.S."/>
        </authorList>
    </citation>
    <scope>NUCLEOTIDE SEQUENCE [LARGE SCALE GENOMIC DNA]</scope>
    <source>
        <strain evidence="2 3">RG</strain>
    </source>
</reference>